<sequence length="145" mass="15948">MRLALSRTTWWTGTGGATGPSSTSLLQTRGARGMLAKQTAFYLKDVFEANPGARCAHTAQCARALDGIRDKVDINALGDCDIFTGYSDAGDIEGLAADSGLCKVCTKYMRQRDVAERRRVWLMLPEVFMMAVEDWGFTVEDGYLH</sequence>
<comment type="caution">
    <text evidence="1">The sequence shown here is derived from an EMBL/GenBank/DDBJ whole genome shotgun (WGS) entry which is preliminary data.</text>
</comment>
<proteinExistence type="predicted"/>
<protein>
    <submittedName>
        <fullName evidence="1">Uncharacterized protein</fullName>
    </submittedName>
</protein>
<reference evidence="1 2" key="1">
    <citation type="journal article" date="2015" name="Sci. Rep.">
        <title>Chromosome-level genome map provides insights into diverse defense mechanisms in the medicinal fungus Ganoderma sinense.</title>
        <authorList>
            <person name="Zhu Y."/>
            <person name="Xu J."/>
            <person name="Sun C."/>
            <person name="Zhou S."/>
            <person name="Xu H."/>
            <person name="Nelson D.R."/>
            <person name="Qian J."/>
            <person name="Song J."/>
            <person name="Luo H."/>
            <person name="Xiang L."/>
            <person name="Li Y."/>
            <person name="Xu Z."/>
            <person name="Ji A."/>
            <person name="Wang L."/>
            <person name="Lu S."/>
            <person name="Hayward A."/>
            <person name="Sun W."/>
            <person name="Li X."/>
            <person name="Schwartz D.C."/>
            <person name="Wang Y."/>
            <person name="Chen S."/>
        </authorList>
    </citation>
    <scope>NUCLEOTIDE SEQUENCE [LARGE SCALE GENOMIC DNA]</scope>
    <source>
        <strain evidence="1 2">ZZ0214-1</strain>
    </source>
</reference>
<dbReference type="Proteomes" id="UP000230002">
    <property type="component" value="Unassembled WGS sequence"/>
</dbReference>
<name>A0A2G8RYF1_9APHY</name>
<evidence type="ECO:0000313" key="2">
    <source>
        <dbReference type="Proteomes" id="UP000230002"/>
    </source>
</evidence>
<accession>A0A2G8RYF1</accession>
<dbReference type="EMBL" id="AYKW01000045">
    <property type="protein sequence ID" value="PIL26542.1"/>
    <property type="molecule type" value="Genomic_DNA"/>
</dbReference>
<keyword evidence="2" id="KW-1185">Reference proteome</keyword>
<dbReference type="AlphaFoldDB" id="A0A2G8RYF1"/>
<organism evidence="1 2">
    <name type="scientific">Ganoderma sinense ZZ0214-1</name>
    <dbReference type="NCBI Taxonomy" id="1077348"/>
    <lineage>
        <taxon>Eukaryota</taxon>
        <taxon>Fungi</taxon>
        <taxon>Dikarya</taxon>
        <taxon>Basidiomycota</taxon>
        <taxon>Agaricomycotina</taxon>
        <taxon>Agaricomycetes</taxon>
        <taxon>Polyporales</taxon>
        <taxon>Polyporaceae</taxon>
        <taxon>Ganoderma</taxon>
    </lineage>
</organism>
<evidence type="ECO:0000313" key="1">
    <source>
        <dbReference type="EMBL" id="PIL26542.1"/>
    </source>
</evidence>
<gene>
    <name evidence="1" type="ORF">GSI_12300</name>
</gene>